<dbReference type="Gene3D" id="1.20.1310.10">
    <property type="entry name" value="Cullin Repeats"/>
    <property type="match status" value="1"/>
</dbReference>
<dbReference type="InterPro" id="IPR016159">
    <property type="entry name" value="Cullin_repeat-like_dom_sf"/>
</dbReference>
<reference evidence="4 5" key="1">
    <citation type="submission" date="2020-05" db="EMBL/GenBank/DDBJ databases">
        <title>Identification and distribution of gene clusters putatively required for synthesis of sphingolipid metabolism inhibitors in phylogenetically diverse species of the filamentous fungus Fusarium.</title>
        <authorList>
            <person name="Kim H.-S."/>
            <person name="Busman M."/>
            <person name="Brown D.W."/>
            <person name="Divon H."/>
            <person name="Uhlig S."/>
            <person name="Proctor R.H."/>
        </authorList>
    </citation>
    <scope>NUCLEOTIDE SEQUENCE [LARGE SCALE GENOMIC DNA]</scope>
    <source>
        <strain evidence="4 5">NRRL 53147</strain>
    </source>
</reference>
<keyword evidence="2" id="KW-0472">Membrane</keyword>
<evidence type="ECO:0000256" key="1">
    <source>
        <dbReference type="ARBA" id="ARBA00006019"/>
    </source>
</evidence>
<keyword evidence="2" id="KW-0812">Transmembrane</keyword>
<comment type="caution">
    <text evidence="4">The sequence shown here is derived from an EMBL/GenBank/DDBJ whole genome shotgun (WGS) entry which is preliminary data.</text>
</comment>
<dbReference type="InterPro" id="IPR001373">
    <property type="entry name" value="Cullin_N"/>
</dbReference>
<comment type="similarity">
    <text evidence="1">Belongs to the cullin family.</text>
</comment>
<organism evidence="4 5">
    <name type="scientific">Fusarium mexicanum</name>
    <dbReference type="NCBI Taxonomy" id="751941"/>
    <lineage>
        <taxon>Eukaryota</taxon>
        <taxon>Fungi</taxon>
        <taxon>Dikarya</taxon>
        <taxon>Ascomycota</taxon>
        <taxon>Pezizomycotina</taxon>
        <taxon>Sordariomycetes</taxon>
        <taxon>Hypocreomycetidae</taxon>
        <taxon>Hypocreales</taxon>
        <taxon>Nectriaceae</taxon>
        <taxon>Fusarium</taxon>
        <taxon>Fusarium fujikuroi species complex</taxon>
    </lineage>
</organism>
<name>A0A8H5MHM1_9HYPO</name>
<gene>
    <name evidence="4" type="ORF">FMEXI_14396</name>
</gene>
<feature type="transmembrane region" description="Helical" evidence="2">
    <location>
        <begin position="355"/>
        <end position="373"/>
    </location>
</feature>
<dbReference type="AlphaFoldDB" id="A0A8H5MHM1"/>
<protein>
    <recommendedName>
        <fullName evidence="3">Cullin N-terminal domain-containing protein</fullName>
    </recommendedName>
</protein>
<dbReference type="Pfam" id="PF00888">
    <property type="entry name" value="Cullin"/>
    <property type="match status" value="1"/>
</dbReference>
<proteinExistence type="inferred from homology"/>
<keyword evidence="2" id="KW-1133">Transmembrane helix</keyword>
<dbReference type="SUPFAM" id="SSF74788">
    <property type="entry name" value="Cullin repeat-like"/>
    <property type="match status" value="1"/>
</dbReference>
<evidence type="ECO:0000259" key="3">
    <source>
        <dbReference type="Pfam" id="PF00888"/>
    </source>
</evidence>
<accession>A0A8H5MHM1</accession>
<keyword evidence="5" id="KW-1185">Reference proteome</keyword>
<feature type="domain" description="Cullin N-terminal" evidence="3">
    <location>
        <begin position="7"/>
        <end position="147"/>
    </location>
</feature>
<sequence>MLTTPSEMSYHSAVYLIVLEKSKLHRSSDEASGFVCQMLDNFMKESLQSIAKQLGNHDNDQFLASLIRQIEQITFATELICDIFMYVERVHTKSGGEYIKSLILRWREDYFIWKVEVEMREKLKLAAWMTIANGKGETILHPDIKRMVANTFGITEQIAVRQPIFLWTRPLVVVEHHFAGAKGFLKRFPEICHWAVSVGTGPLYELRKYEPGRARPKPPRDFTAEGWTRRQIGYTLLTHDQVEECEAVGYVALMTDGKYSATSNNCQKYVVNLFECIREQDNVRDLFEDIRGFSCILNDRILCLRFQQYLRAWYLPSSDSVATPAEPMPMLIEQCIRNMLSASPAILTALSGMRFGSWFFICLMPAIGLYATITKLNVPGIKLNRWLKGDTLDWTFHRLYVEDRPSLPRVVEAPMRQRPQQALTQGPGVVQDDECLS</sequence>
<dbReference type="EMBL" id="JAAOAM010000704">
    <property type="protein sequence ID" value="KAF5529029.1"/>
    <property type="molecule type" value="Genomic_DNA"/>
</dbReference>
<evidence type="ECO:0000313" key="4">
    <source>
        <dbReference type="EMBL" id="KAF5529029.1"/>
    </source>
</evidence>
<evidence type="ECO:0000313" key="5">
    <source>
        <dbReference type="Proteomes" id="UP000522262"/>
    </source>
</evidence>
<evidence type="ECO:0000256" key="2">
    <source>
        <dbReference type="SAM" id="Phobius"/>
    </source>
</evidence>
<dbReference type="Proteomes" id="UP000522262">
    <property type="component" value="Unassembled WGS sequence"/>
</dbReference>